<sequence length="413" mass="47197">MKHLYKCFNHCHSKVLYTFIAMICLNMYFGQYLAAYAASLKNSKRTLDNTESDESLQAEDSEIFTCHSRGTFENVHNHNSYWYCDMTPDGGYVAIRRTCPNGQSYDTDKRKCVSLVHTRKIGCLNIHKFHKTPPEPKISYVFIVPETTTTTECSMETEAELPETEFVPTFSSECTETTTCPTTTTTTTTCRTTTTTTTCRSTITTLCPITPKIVFKCDCEGAFPDPESCHTFYICHKKAKSPNIFEKIKVRCPDGMAFDFKLGWCSPQAAAKCQTIKPAELGKFLRLVNLDGAKYARSLSRHRPREGNLLRILRERRQHSIPIMPIHFLTKRHIQSGRTLLHNIDKDSSLRETFQCSAKGRFPDPENHNDYYICYPKELGGYLTLKMKCPRQTTFDVDHLTCIPNVLKPIVAY</sequence>
<keyword evidence="6" id="KW-1133">Transmembrane helix</keyword>
<keyword evidence="4" id="KW-1015">Disulfide bond</keyword>
<name>A0A8K0D5S5_IGNLU</name>
<keyword evidence="5" id="KW-0325">Glycoprotein</keyword>
<dbReference type="SMART" id="SM00494">
    <property type="entry name" value="ChtBD2"/>
    <property type="match status" value="3"/>
</dbReference>
<evidence type="ECO:0000256" key="4">
    <source>
        <dbReference type="ARBA" id="ARBA00023157"/>
    </source>
</evidence>
<dbReference type="InterPro" id="IPR051940">
    <property type="entry name" value="Chitin_bind-dev_reg"/>
</dbReference>
<dbReference type="SUPFAM" id="SSF57625">
    <property type="entry name" value="Invertebrate chitin-binding proteins"/>
    <property type="match status" value="3"/>
</dbReference>
<keyword evidence="6" id="KW-0472">Membrane</keyword>
<feature type="transmembrane region" description="Helical" evidence="6">
    <location>
        <begin position="15"/>
        <end position="35"/>
    </location>
</feature>
<evidence type="ECO:0000256" key="6">
    <source>
        <dbReference type="SAM" id="Phobius"/>
    </source>
</evidence>
<keyword evidence="1" id="KW-0147">Chitin-binding</keyword>
<evidence type="ECO:0000259" key="7">
    <source>
        <dbReference type="PROSITE" id="PS50940"/>
    </source>
</evidence>
<dbReference type="PROSITE" id="PS50940">
    <property type="entry name" value="CHIT_BIND_II"/>
    <property type="match status" value="1"/>
</dbReference>
<dbReference type="OrthoDB" id="8179045at2759"/>
<dbReference type="InterPro" id="IPR002557">
    <property type="entry name" value="Chitin-bd_dom"/>
</dbReference>
<dbReference type="Pfam" id="PF01607">
    <property type="entry name" value="CBM_14"/>
    <property type="match status" value="1"/>
</dbReference>
<protein>
    <recommendedName>
        <fullName evidence="7">Chitin-binding type-2 domain-containing protein</fullName>
    </recommendedName>
</protein>
<dbReference type="PANTHER" id="PTHR23301">
    <property type="entry name" value="CHITIN BINDING PERITROPHIN-A"/>
    <property type="match status" value="1"/>
</dbReference>
<feature type="domain" description="Chitin-binding type-2" evidence="7">
    <location>
        <begin position="214"/>
        <end position="275"/>
    </location>
</feature>
<evidence type="ECO:0000256" key="3">
    <source>
        <dbReference type="ARBA" id="ARBA00022737"/>
    </source>
</evidence>
<reference evidence="8" key="1">
    <citation type="submission" date="2019-08" db="EMBL/GenBank/DDBJ databases">
        <title>The genome of the North American firefly Photinus pyralis.</title>
        <authorList>
            <consortium name="Photinus pyralis genome working group"/>
            <person name="Fallon T.R."/>
            <person name="Sander Lower S.E."/>
            <person name="Weng J.-K."/>
        </authorList>
    </citation>
    <scope>NUCLEOTIDE SEQUENCE</scope>
    <source>
        <strain evidence="8">TRF0915ILg1</strain>
        <tissue evidence="8">Whole body</tissue>
    </source>
</reference>
<evidence type="ECO:0000313" key="9">
    <source>
        <dbReference type="Proteomes" id="UP000801492"/>
    </source>
</evidence>
<organism evidence="8 9">
    <name type="scientific">Ignelater luminosus</name>
    <name type="common">Cucubano</name>
    <name type="synonym">Pyrophorus luminosus</name>
    <dbReference type="NCBI Taxonomy" id="2038154"/>
    <lineage>
        <taxon>Eukaryota</taxon>
        <taxon>Metazoa</taxon>
        <taxon>Ecdysozoa</taxon>
        <taxon>Arthropoda</taxon>
        <taxon>Hexapoda</taxon>
        <taxon>Insecta</taxon>
        <taxon>Pterygota</taxon>
        <taxon>Neoptera</taxon>
        <taxon>Endopterygota</taxon>
        <taxon>Coleoptera</taxon>
        <taxon>Polyphaga</taxon>
        <taxon>Elateriformia</taxon>
        <taxon>Elateroidea</taxon>
        <taxon>Elateridae</taxon>
        <taxon>Agrypninae</taxon>
        <taxon>Pyrophorini</taxon>
        <taxon>Ignelater</taxon>
    </lineage>
</organism>
<keyword evidence="9" id="KW-1185">Reference proteome</keyword>
<comment type="caution">
    <text evidence="8">The sequence shown here is derived from an EMBL/GenBank/DDBJ whole genome shotgun (WGS) entry which is preliminary data.</text>
</comment>
<dbReference type="GO" id="GO:0005576">
    <property type="term" value="C:extracellular region"/>
    <property type="evidence" value="ECO:0007669"/>
    <property type="project" value="InterPro"/>
</dbReference>
<dbReference type="Gene3D" id="2.170.140.10">
    <property type="entry name" value="Chitin binding domain"/>
    <property type="match status" value="3"/>
</dbReference>
<evidence type="ECO:0000313" key="8">
    <source>
        <dbReference type="EMBL" id="KAF2897542.1"/>
    </source>
</evidence>
<evidence type="ECO:0000256" key="5">
    <source>
        <dbReference type="ARBA" id="ARBA00023180"/>
    </source>
</evidence>
<dbReference type="Proteomes" id="UP000801492">
    <property type="component" value="Unassembled WGS sequence"/>
</dbReference>
<evidence type="ECO:0000256" key="1">
    <source>
        <dbReference type="ARBA" id="ARBA00022669"/>
    </source>
</evidence>
<keyword evidence="6" id="KW-0812">Transmembrane</keyword>
<dbReference type="GO" id="GO:0008061">
    <property type="term" value="F:chitin binding"/>
    <property type="evidence" value="ECO:0007669"/>
    <property type="project" value="UniProtKB-KW"/>
</dbReference>
<dbReference type="AlphaFoldDB" id="A0A8K0D5S5"/>
<proteinExistence type="predicted"/>
<dbReference type="InterPro" id="IPR036508">
    <property type="entry name" value="Chitin-bd_dom_sf"/>
</dbReference>
<keyword evidence="2" id="KW-0732">Signal</keyword>
<gene>
    <name evidence="8" type="ORF">ILUMI_08634</name>
</gene>
<keyword evidence="3" id="KW-0677">Repeat</keyword>
<dbReference type="PANTHER" id="PTHR23301:SF106">
    <property type="entry name" value="CHITIN-BINDING TYPE-2 DOMAIN-CONTAINING PROTEIN-RELATED"/>
    <property type="match status" value="1"/>
</dbReference>
<accession>A0A8K0D5S5</accession>
<dbReference type="EMBL" id="VTPC01004078">
    <property type="protein sequence ID" value="KAF2897542.1"/>
    <property type="molecule type" value="Genomic_DNA"/>
</dbReference>
<evidence type="ECO:0000256" key="2">
    <source>
        <dbReference type="ARBA" id="ARBA00022729"/>
    </source>
</evidence>